<comment type="caution">
    <text evidence="1">The sequence shown here is derived from an EMBL/GenBank/DDBJ whole genome shotgun (WGS) entry which is preliminary data.</text>
</comment>
<keyword evidence="2" id="KW-1185">Reference proteome</keyword>
<dbReference type="AlphaFoldDB" id="A0AAW9MY23"/>
<organism evidence="1 2">
    <name type="scientific">Citroniella saccharovorans</name>
    <dbReference type="NCBI Taxonomy" id="2053367"/>
    <lineage>
        <taxon>Bacteria</taxon>
        <taxon>Bacillati</taxon>
        <taxon>Bacillota</taxon>
        <taxon>Tissierellia</taxon>
        <taxon>Tissierellales</taxon>
        <taxon>Peptoniphilaceae</taxon>
        <taxon>Citroniella</taxon>
    </lineage>
</organism>
<gene>
    <name evidence="1" type="ORF">VLK81_05880</name>
</gene>
<dbReference type="Proteomes" id="UP001357733">
    <property type="component" value="Unassembled WGS sequence"/>
</dbReference>
<evidence type="ECO:0000313" key="1">
    <source>
        <dbReference type="EMBL" id="MEB3429542.1"/>
    </source>
</evidence>
<proteinExistence type="predicted"/>
<dbReference type="RefSeq" id="WP_324619727.1">
    <property type="nucleotide sequence ID" value="NZ_JAYKOT010000003.1"/>
</dbReference>
<evidence type="ECO:0000313" key="2">
    <source>
        <dbReference type="Proteomes" id="UP001357733"/>
    </source>
</evidence>
<name>A0AAW9MY23_9FIRM</name>
<evidence type="ECO:0008006" key="3">
    <source>
        <dbReference type="Google" id="ProtNLM"/>
    </source>
</evidence>
<sequence>MSKYYSIDEKKFIIENKYFGGNQADLSKKNNKDRGCSIIALSNYLYYISKSQKKYNFLFIEDNYNEFIRFSEKIAKYFNIGLFGQPFLFNIKSALNAISKDYSFKYKAKTLVLSNNKLKIERFIIGALNINLPVIAVNWDNPNKVLKFHWVTITGLRKENNKIYLEYSSWSKKYISALDDFYKTSFYTAFIYFL</sequence>
<reference evidence="1 2" key="1">
    <citation type="submission" date="2024-01" db="EMBL/GenBank/DDBJ databases">
        <title>Complete genome sequence of Citroniella saccharovorans strain M6.X9, isolated from human fecal sample.</title>
        <authorList>
            <person name="Cheng G."/>
            <person name="Westerholm M."/>
            <person name="Schnurer A."/>
        </authorList>
    </citation>
    <scope>NUCLEOTIDE SEQUENCE [LARGE SCALE GENOMIC DNA]</scope>
    <source>
        <strain evidence="1 2">DSM 29873</strain>
    </source>
</reference>
<accession>A0AAW9MY23</accession>
<protein>
    <recommendedName>
        <fullName evidence="3">Peptidase C39-like domain-containing protein</fullName>
    </recommendedName>
</protein>
<dbReference type="EMBL" id="JAYKOT010000003">
    <property type="protein sequence ID" value="MEB3429542.1"/>
    <property type="molecule type" value="Genomic_DNA"/>
</dbReference>